<accession>A0A2U3QJ23</accession>
<name>A0A2U3QJ23_9BACT</name>
<sequence>MLSRPVGEIDIVQLSDSSAAFDIVKRRRPDIIVIDIEPFGLEAFREFYQVARKTFCSEAHFLVLATQDDHVDNLPSDICLMVKPFSADQLITQMRNILFESPSAVGNNGAGLLGKLADFDLHDIIQILNLGLKTAKVEITRGEEKGTLYLSKGKLVHASLGSTMGREAFFELMRWKEGNFSIVHGQRTNNVNIKSDTMWLVLEAARAMDELEMDQKLTAEET</sequence>
<reference evidence="3" key="1">
    <citation type="submission" date="2018-03" db="EMBL/GenBank/DDBJ databases">
        <authorList>
            <person name="Zecchin S."/>
        </authorList>
    </citation>
    <scope>NUCLEOTIDE SEQUENCE [LARGE SCALE GENOMIC DNA]</scope>
</reference>
<dbReference type="EMBL" id="OUUY01000101">
    <property type="protein sequence ID" value="SPQ01406.1"/>
    <property type="molecule type" value="Genomic_DNA"/>
</dbReference>
<keyword evidence="3" id="KW-1185">Reference proteome</keyword>
<dbReference type="InterPro" id="IPR025497">
    <property type="entry name" value="PatA-like_N"/>
</dbReference>
<gene>
    <name evidence="2" type="ORF">NBG4_530012</name>
</gene>
<dbReference type="PANTHER" id="PTHR36304">
    <property type="entry name" value="DOMAIN GTPASE-ACTIVATING PROTEIN, PUTATIVE-RELATED-RELATED"/>
    <property type="match status" value="1"/>
</dbReference>
<protein>
    <recommendedName>
        <fullName evidence="1">PatA-like N-terminal domain-containing protein</fullName>
    </recommendedName>
</protein>
<dbReference type="Proteomes" id="UP000245125">
    <property type="component" value="Unassembled WGS sequence"/>
</dbReference>
<feature type="domain" description="PatA-like N-terminal" evidence="1">
    <location>
        <begin position="114"/>
        <end position="211"/>
    </location>
</feature>
<evidence type="ECO:0000313" key="3">
    <source>
        <dbReference type="Proteomes" id="UP000245125"/>
    </source>
</evidence>
<dbReference type="PANTHER" id="PTHR36304:SF4">
    <property type="entry name" value="DUF4388 DOMAIN-CONTAINING PROTEIN"/>
    <property type="match status" value="1"/>
</dbReference>
<proteinExistence type="predicted"/>
<dbReference type="Pfam" id="PF14332">
    <property type="entry name" value="DUF4388"/>
    <property type="match status" value="1"/>
</dbReference>
<organism evidence="2 3">
    <name type="scientific">Candidatus Sulfobium mesophilum</name>
    <dbReference type="NCBI Taxonomy" id="2016548"/>
    <lineage>
        <taxon>Bacteria</taxon>
        <taxon>Pseudomonadati</taxon>
        <taxon>Nitrospirota</taxon>
        <taxon>Nitrospiria</taxon>
        <taxon>Nitrospirales</taxon>
        <taxon>Nitrospiraceae</taxon>
        <taxon>Candidatus Sulfobium</taxon>
    </lineage>
</organism>
<evidence type="ECO:0000313" key="2">
    <source>
        <dbReference type="EMBL" id="SPQ01406.1"/>
    </source>
</evidence>
<dbReference type="OrthoDB" id="5504293at2"/>
<evidence type="ECO:0000259" key="1">
    <source>
        <dbReference type="Pfam" id="PF14332"/>
    </source>
</evidence>
<dbReference type="AlphaFoldDB" id="A0A2U3QJ23"/>